<dbReference type="Proteomes" id="UP001157910">
    <property type="component" value="Unassembled WGS sequence"/>
</dbReference>
<dbReference type="InterPro" id="IPR024134">
    <property type="entry name" value="SOD_Cu/Zn_/chaperone"/>
</dbReference>
<organism evidence="5 6">
    <name type="scientific">Novosphingobium panipatense</name>
    <dbReference type="NCBI Taxonomy" id="428991"/>
    <lineage>
        <taxon>Bacteria</taxon>
        <taxon>Pseudomonadati</taxon>
        <taxon>Pseudomonadota</taxon>
        <taxon>Alphaproteobacteria</taxon>
        <taxon>Sphingomonadales</taxon>
        <taxon>Sphingomonadaceae</taxon>
        <taxon>Novosphingobium</taxon>
    </lineage>
</organism>
<keyword evidence="2" id="KW-0560">Oxidoreductase</keyword>
<dbReference type="InterPro" id="IPR036423">
    <property type="entry name" value="SOD-like_Cu/Zn_dom_sf"/>
</dbReference>
<dbReference type="PROSITE" id="PS00087">
    <property type="entry name" value="SOD_CU_ZN_1"/>
    <property type="match status" value="1"/>
</dbReference>
<evidence type="ECO:0000256" key="1">
    <source>
        <dbReference type="ARBA" id="ARBA00010457"/>
    </source>
</evidence>
<sequence>MKRPMQILLASAITALALGGAAYAADEHAGHMAKGNSAAPMVHADVIGQDGKKIGMVMLHETPAGVLVKADVRGIPAGEHGFHFHQKGSCDTATKFESAGGHFTGGDRQHGYMVASGPHGGDMPNQFVGADGVLKAQVMNTGVTLSAGPRSLLDADGSALMIHAGADDYTSQPSGNAGGRIACAVIKAAK</sequence>
<dbReference type="EMBL" id="FXUI01000010">
    <property type="protein sequence ID" value="SMP77957.1"/>
    <property type="molecule type" value="Genomic_DNA"/>
</dbReference>
<accession>A0ABY1QSU5</accession>
<keyword evidence="6" id="KW-1185">Reference proteome</keyword>
<dbReference type="PROSITE" id="PS00332">
    <property type="entry name" value="SOD_CU_ZN_2"/>
    <property type="match status" value="1"/>
</dbReference>
<dbReference type="RefSeq" id="WP_283406757.1">
    <property type="nucleotide sequence ID" value="NZ_FXUI01000010.1"/>
</dbReference>
<comment type="catalytic activity">
    <reaction evidence="2">
        <text>2 superoxide + 2 H(+) = H2O2 + O2</text>
        <dbReference type="Rhea" id="RHEA:20696"/>
        <dbReference type="ChEBI" id="CHEBI:15378"/>
        <dbReference type="ChEBI" id="CHEBI:15379"/>
        <dbReference type="ChEBI" id="CHEBI:16240"/>
        <dbReference type="ChEBI" id="CHEBI:18421"/>
        <dbReference type="EC" id="1.15.1.1"/>
    </reaction>
</comment>
<dbReference type="Pfam" id="PF00080">
    <property type="entry name" value="Sod_Cu"/>
    <property type="match status" value="1"/>
</dbReference>
<evidence type="ECO:0000256" key="2">
    <source>
        <dbReference type="RuleBase" id="RU000393"/>
    </source>
</evidence>
<dbReference type="SUPFAM" id="SSF49329">
    <property type="entry name" value="Cu,Zn superoxide dismutase-like"/>
    <property type="match status" value="1"/>
</dbReference>
<name>A0ABY1QSU5_9SPHN</name>
<evidence type="ECO:0000259" key="4">
    <source>
        <dbReference type="Pfam" id="PF00080"/>
    </source>
</evidence>
<feature type="domain" description="Superoxide dismutase copper/zinc binding" evidence="4">
    <location>
        <begin position="55"/>
        <end position="186"/>
    </location>
</feature>
<gene>
    <name evidence="5" type="ORF">SAMN06296065_11046</name>
</gene>
<keyword evidence="2" id="KW-0186">Copper</keyword>
<protein>
    <recommendedName>
        <fullName evidence="2">Superoxide dismutase [Cu-Zn]</fullName>
        <ecNumber evidence="2">1.15.1.1</ecNumber>
    </recommendedName>
</protein>
<dbReference type="PRINTS" id="PR00068">
    <property type="entry name" value="CUZNDISMTASE"/>
</dbReference>
<comment type="similarity">
    <text evidence="1 2">Belongs to the Cu-Zn superoxide dismutase family.</text>
</comment>
<keyword evidence="2" id="KW-0479">Metal-binding</keyword>
<comment type="cofactor">
    <cofactor evidence="2">
        <name>Zn(2+)</name>
        <dbReference type="ChEBI" id="CHEBI:29105"/>
    </cofactor>
    <text evidence="2">Binds 1 zinc ion per subunit.</text>
</comment>
<evidence type="ECO:0000313" key="5">
    <source>
        <dbReference type="EMBL" id="SMP77957.1"/>
    </source>
</evidence>
<dbReference type="EC" id="1.15.1.1" evidence="2"/>
<reference evidence="5 6" key="1">
    <citation type="submission" date="2017-05" db="EMBL/GenBank/DDBJ databases">
        <authorList>
            <person name="Varghese N."/>
            <person name="Submissions S."/>
        </authorList>
    </citation>
    <scope>NUCLEOTIDE SEQUENCE [LARGE SCALE GENOMIC DNA]</scope>
    <source>
        <strain evidence="5 6">SM16</strain>
    </source>
</reference>
<comment type="caution">
    <text evidence="5">The sequence shown here is derived from an EMBL/GenBank/DDBJ whole genome shotgun (WGS) entry which is preliminary data.</text>
</comment>
<feature type="signal peptide" evidence="3">
    <location>
        <begin position="1"/>
        <end position="24"/>
    </location>
</feature>
<dbReference type="InterPro" id="IPR018152">
    <property type="entry name" value="SOD_Cu/Zn_BS"/>
</dbReference>
<comment type="cofactor">
    <cofactor evidence="2">
        <name>Cu cation</name>
        <dbReference type="ChEBI" id="CHEBI:23378"/>
    </cofactor>
    <text evidence="2">Binds 1 copper ion per subunit.</text>
</comment>
<dbReference type="PANTHER" id="PTHR10003">
    <property type="entry name" value="SUPEROXIDE DISMUTASE CU-ZN -RELATED"/>
    <property type="match status" value="1"/>
</dbReference>
<dbReference type="InterPro" id="IPR001424">
    <property type="entry name" value="SOD_Cu_Zn_dom"/>
</dbReference>
<evidence type="ECO:0000313" key="6">
    <source>
        <dbReference type="Proteomes" id="UP001157910"/>
    </source>
</evidence>
<proteinExistence type="inferred from homology"/>
<keyword evidence="3" id="KW-0732">Signal</keyword>
<comment type="function">
    <text evidence="2">Destroys radicals which are normally produced within the cells and which are toxic to biological systems.</text>
</comment>
<feature type="chain" id="PRO_5045385003" description="Superoxide dismutase [Cu-Zn]" evidence="3">
    <location>
        <begin position="25"/>
        <end position="190"/>
    </location>
</feature>
<evidence type="ECO:0000256" key="3">
    <source>
        <dbReference type="SAM" id="SignalP"/>
    </source>
</evidence>
<dbReference type="CDD" id="cd00305">
    <property type="entry name" value="Cu-Zn_Superoxide_Dismutase"/>
    <property type="match status" value="1"/>
</dbReference>
<dbReference type="Gene3D" id="2.60.40.200">
    <property type="entry name" value="Superoxide dismutase, copper/zinc binding domain"/>
    <property type="match status" value="1"/>
</dbReference>
<keyword evidence="2" id="KW-0862">Zinc</keyword>